<dbReference type="Pfam" id="PF09414">
    <property type="entry name" value="RNA_ligase"/>
    <property type="match status" value="1"/>
</dbReference>
<evidence type="ECO:0000313" key="3">
    <source>
        <dbReference type="EMBL" id="QJH97247.1"/>
    </source>
</evidence>
<dbReference type="EMBL" id="MT144679">
    <property type="protein sequence ID" value="QJH97247.1"/>
    <property type="molecule type" value="Genomic_DNA"/>
</dbReference>
<proteinExistence type="predicted"/>
<sequence length="300" mass="34570">MTNIQSYPKILHLGDKHLSSIFNEPVEITEKIDGSQFVFGKIGGQLQCRSKGKIMSLDAPEKMFQLAVGHASIIEHALIEGYIYFTEYLQKPKHNILSYNKIPLNHLALFGLLRPDGTWVETHEGIFNAAFNIGIDVVPLLYFGKINNIEEVFTLIDQESCLGGPKVEGVVVKNYKEYFIADRLISVMAGKYVSEKFKEKHANDWKAQNTGKGKWEMYVQQFKTDARWQKAIQHLMERGELEENPRDIGKLIKEIQRDIIEEEKEEIKNVLWKNFGEQVLRYSISGFPEWYKENLAKGLT</sequence>
<dbReference type="InterPro" id="IPR021122">
    <property type="entry name" value="RNA_ligase_dom_REL/Rnl2"/>
</dbReference>
<evidence type="ECO:0000313" key="2">
    <source>
        <dbReference type="EMBL" id="QJA69572.1"/>
    </source>
</evidence>
<accession>A0A6M3JKN1</accession>
<reference evidence="2" key="1">
    <citation type="submission" date="2020-03" db="EMBL/GenBank/DDBJ databases">
        <title>The deep terrestrial virosphere.</title>
        <authorList>
            <person name="Holmfeldt K."/>
            <person name="Nilsson E."/>
            <person name="Simone D."/>
            <person name="Lopez-Fernandez M."/>
            <person name="Wu X."/>
            <person name="de Brujin I."/>
            <person name="Lundin D."/>
            <person name="Andersson A."/>
            <person name="Bertilsson S."/>
            <person name="Dopson M."/>
        </authorList>
    </citation>
    <scope>NUCLEOTIDE SEQUENCE</scope>
    <source>
        <strain evidence="2">MM415A04482</strain>
        <strain evidence="3">TM448B00955</strain>
    </source>
</reference>
<gene>
    <name evidence="2" type="ORF">MM415A04482_0006</name>
    <name evidence="3" type="ORF">TM448B00955_0012</name>
</gene>
<keyword evidence="2" id="KW-0436">Ligase</keyword>
<protein>
    <submittedName>
        <fullName evidence="2">Putative RNA ligase</fullName>
    </submittedName>
</protein>
<dbReference type="AlphaFoldDB" id="A0A6M3JKN1"/>
<dbReference type="Gene3D" id="3.30.470.30">
    <property type="entry name" value="DNA ligase/mRNA capping enzyme"/>
    <property type="match status" value="1"/>
</dbReference>
<organism evidence="2">
    <name type="scientific">viral metagenome</name>
    <dbReference type="NCBI Taxonomy" id="1070528"/>
    <lineage>
        <taxon>unclassified sequences</taxon>
        <taxon>metagenomes</taxon>
        <taxon>organismal metagenomes</taxon>
    </lineage>
</organism>
<dbReference type="GO" id="GO:0016874">
    <property type="term" value="F:ligase activity"/>
    <property type="evidence" value="ECO:0007669"/>
    <property type="project" value="UniProtKB-KW"/>
</dbReference>
<dbReference type="EMBL" id="MT141717">
    <property type="protein sequence ID" value="QJA69572.1"/>
    <property type="molecule type" value="Genomic_DNA"/>
</dbReference>
<dbReference type="SUPFAM" id="SSF56091">
    <property type="entry name" value="DNA ligase/mRNA capping enzyme, catalytic domain"/>
    <property type="match status" value="1"/>
</dbReference>
<evidence type="ECO:0000259" key="1">
    <source>
        <dbReference type="Pfam" id="PF09414"/>
    </source>
</evidence>
<name>A0A6M3JKN1_9ZZZZ</name>
<feature type="domain" description="RNA ligase" evidence="1">
    <location>
        <begin position="25"/>
        <end position="178"/>
    </location>
</feature>